<reference evidence="2" key="1">
    <citation type="journal article" date="2007" name="PLoS ONE">
        <title>The first genome sequence of an elite grapevine cultivar (Pinot noir Vitis vinifera L.): coping with a highly heterozygous genome.</title>
        <authorList>
            <person name="Velasco R."/>
            <person name="Zharkikh A."/>
            <person name="Troggio M."/>
            <person name="Cartwright D.A."/>
            <person name="Cestaro A."/>
            <person name="Pruss D."/>
            <person name="Pindo M."/>
            <person name="FitzGerald L.M."/>
            <person name="Vezzulli S."/>
            <person name="Reid J."/>
            <person name="Malacarne G."/>
            <person name="Iliev D."/>
            <person name="Coppola G."/>
            <person name="Wardell B."/>
            <person name="Micheletti D."/>
            <person name="Macalma T."/>
            <person name="Facci M."/>
            <person name="Mitchell J.T."/>
            <person name="Perazzolli M."/>
            <person name="Eldredge G."/>
            <person name="Gatto P."/>
            <person name="Oyzerski R."/>
            <person name="Moretto M."/>
            <person name="Gutin N."/>
            <person name="Stefanini M."/>
            <person name="Chen Y."/>
            <person name="Segala C."/>
            <person name="Davenport C."/>
            <person name="Dematte L."/>
            <person name="Mraz A."/>
            <person name="Battilana J."/>
            <person name="Stormo K."/>
            <person name="Costa F."/>
            <person name="Tao Q."/>
            <person name="Si-Ammour A."/>
            <person name="Harkins T."/>
            <person name="Lackey A."/>
            <person name="Perbost C."/>
            <person name="Taillon B."/>
            <person name="Stella A."/>
            <person name="Solovyev V."/>
            <person name="Fawcett J.A."/>
            <person name="Sterck L."/>
            <person name="Vandepoele K."/>
            <person name="Grando S.M."/>
            <person name="Toppo S."/>
            <person name="Moser C."/>
            <person name="Lanchbury J."/>
            <person name="Bogden R."/>
            <person name="Skolnick M."/>
            <person name="Sgaramella V."/>
            <person name="Bhatnagar S.K."/>
            <person name="Fontana P."/>
            <person name="Gutin A."/>
            <person name="Van de Peer Y."/>
            <person name="Salamini F."/>
            <person name="Viola R."/>
        </authorList>
    </citation>
    <scope>NUCLEOTIDE SEQUENCE</scope>
</reference>
<name>A5AV16_VITVI</name>
<dbReference type="EMBL" id="AM436584">
    <property type="protein sequence ID" value="CAN82603.1"/>
    <property type="molecule type" value="Genomic_DNA"/>
</dbReference>
<sequence length="218" mass="25453">MGQVISSDNYVDLRRFPHGPNPFSLMDKGGVTSTSKERRVHLIKWVKKASFACLNKLFEINATELAYNKIPVEVDKDLNWSFRAQLSYNTPDTTIARIMHMNDYTAFETMELMITGVCNFMRKQAHLFQQLEAVETMRTYIAHHMDENPNWLGDSKKKAEKEKETSQVKARRLVEEKTTIATKKEKAEEDIVRLRRELQDLRAGFFTQKKNLEADYKK</sequence>
<accession>A5AV16</accession>
<evidence type="ECO:0000256" key="1">
    <source>
        <dbReference type="SAM" id="MobiDB-lite"/>
    </source>
</evidence>
<feature type="region of interest" description="Disordered" evidence="1">
    <location>
        <begin position="151"/>
        <end position="170"/>
    </location>
</feature>
<gene>
    <name evidence="2" type="ORF">VITISV_005588</name>
</gene>
<organism evidence="2">
    <name type="scientific">Vitis vinifera</name>
    <name type="common">Grape</name>
    <dbReference type="NCBI Taxonomy" id="29760"/>
    <lineage>
        <taxon>Eukaryota</taxon>
        <taxon>Viridiplantae</taxon>
        <taxon>Streptophyta</taxon>
        <taxon>Embryophyta</taxon>
        <taxon>Tracheophyta</taxon>
        <taxon>Spermatophyta</taxon>
        <taxon>Magnoliopsida</taxon>
        <taxon>eudicotyledons</taxon>
        <taxon>Gunneridae</taxon>
        <taxon>Pentapetalae</taxon>
        <taxon>rosids</taxon>
        <taxon>Vitales</taxon>
        <taxon>Vitaceae</taxon>
        <taxon>Viteae</taxon>
        <taxon>Vitis</taxon>
    </lineage>
</organism>
<proteinExistence type="predicted"/>
<dbReference type="AlphaFoldDB" id="A5AV16"/>
<evidence type="ECO:0000313" key="2">
    <source>
        <dbReference type="EMBL" id="CAN82603.1"/>
    </source>
</evidence>
<protein>
    <submittedName>
        <fullName evidence="2">Uncharacterized protein</fullName>
    </submittedName>
</protein>
<feature type="compositionally biased region" description="Basic and acidic residues" evidence="1">
    <location>
        <begin position="154"/>
        <end position="170"/>
    </location>
</feature>